<dbReference type="STRING" id="1071679.BG57_04030"/>
<comment type="caution">
    <text evidence="3">The sequence shown here is derived from an EMBL/GenBank/DDBJ whole genome shotgun (WGS) entry which is preliminary data.</text>
</comment>
<sequence>MSESTNTAEQDGKPLQQAFSKKPKFTREQLERYRRYECPECHETHRDEWDAERCCPRDVDEVYVCPECDESYSDMDRATQCEASHGGVMASPLAVNRCPMCAESHEDIEEAVHCCMWKRMGFAERDQLIRDIRLGQYDPATFQIR</sequence>
<organism evidence="3 4">
    <name type="scientific">Caballeronia grimmiae</name>
    <dbReference type="NCBI Taxonomy" id="1071679"/>
    <lineage>
        <taxon>Bacteria</taxon>
        <taxon>Pseudomonadati</taxon>
        <taxon>Pseudomonadota</taxon>
        <taxon>Betaproteobacteria</taxon>
        <taxon>Burkholderiales</taxon>
        <taxon>Burkholderiaceae</taxon>
        <taxon>Caballeronia</taxon>
    </lineage>
</organism>
<accession>A0A069P2D2</accession>
<dbReference type="Proteomes" id="UP000597138">
    <property type="component" value="Unassembled WGS sequence"/>
</dbReference>
<name>A0A069P2D2_9BURK</name>
<dbReference type="OrthoDB" id="8907792at2"/>
<reference evidence="2" key="1">
    <citation type="journal article" date="2014" name="Int. J. Syst. Evol. Microbiol.">
        <title>Complete genome of a new Firmicutes species belonging to the dominant human colonic microbiota ('Ruminococcus bicirculans') reveals two chromosomes and a selective capacity to utilize plant glucans.</title>
        <authorList>
            <consortium name="NISC Comparative Sequencing Program"/>
            <person name="Wegmann U."/>
            <person name="Louis P."/>
            <person name="Goesmann A."/>
            <person name="Henrissat B."/>
            <person name="Duncan S.H."/>
            <person name="Flint H.J."/>
        </authorList>
    </citation>
    <scope>NUCLEOTIDE SEQUENCE</scope>
    <source>
        <strain evidence="2">CGMCC 1.11013</strain>
    </source>
</reference>
<dbReference type="RefSeq" id="WP_035964503.1">
    <property type="nucleotide sequence ID" value="NZ_BMEG01000002.1"/>
</dbReference>
<gene>
    <name evidence="3" type="ORF">BG57_04030</name>
    <name evidence="2" type="ORF">GCM10010985_16500</name>
</gene>
<reference evidence="5" key="3">
    <citation type="journal article" date="2019" name="Int. J. Syst. Evol. Microbiol.">
        <title>The Global Catalogue of Microorganisms (GCM) 10K type strain sequencing project: providing services to taxonomists for standard genome sequencing and annotation.</title>
        <authorList>
            <consortium name="The Broad Institute Genomics Platform"/>
            <consortium name="The Broad Institute Genome Sequencing Center for Infectious Disease"/>
            <person name="Wu L."/>
            <person name="Ma J."/>
        </authorList>
    </citation>
    <scope>NUCLEOTIDE SEQUENCE [LARGE SCALE GENOMIC DNA]</scope>
    <source>
        <strain evidence="5">CGMCC 1.11013</strain>
    </source>
</reference>
<reference evidence="3 4" key="2">
    <citation type="submission" date="2014-03" db="EMBL/GenBank/DDBJ databases">
        <title>Draft Genome Sequences of Four Burkholderia Strains.</title>
        <authorList>
            <person name="Liu X.Y."/>
            <person name="Li C.X."/>
            <person name="Xu J.H."/>
        </authorList>
    </citation>
    <scope>NUCLEOTIDE SEQUENCE [LARGE SCALE GENOMIC DNA]</scope>
    <source>
        <strain evidence="3 4">R27</strain>
    </source>
</reference>
<dbReference type="Proteomes" id="UP000027439">
    <property type="component" value="Unassembled WGS sequence"/>
</dbReference>
<evidence type="ECO:0000313" key="5">
    <source>
        <dbReference type="Proteomes" id="UP000597138"/>
    </source>
</evidence>
<dbReference type="AlphaFoldDB" id="A0A069P2D2"/>
<proteinExistence type="predicted"/>
<evidence type="ECO:0000313" key="4">
    <source>
        <dbReference type="Proteomes" id="UP000027439"/>
    </source>
</evidence>
<dbReference type="EMBL" id="BMEG01000002">
    <property type="protein sequence ID" value="GGD63095.1"/>
    <property type="molecule type" value="Genomic_DNA"/>
</dbReference>
<dbReference type="EMBL" id="JFHE01000011">
    <property type="protein sequence ID" value="KDR34825.1"/>
    <property type="molecule type" value="Genomic_DNA"/>
</dbReference>
<evidence type="ECO:0000313" key="2">
    <source>
        <dbReference type="EMBL" id="GGD63095.1"/>
    </source>
</evidence>
<evidence type="ECO:0000256" key="1">
    <source>
        <dbReference type="SAM" id="MobiDB-lite"/>
    </source>
</evidence>
<feature type="region of interest" description="Disordered" evidence="1">
    <location>
        <begin position="1"/>
        <end position="26"/>
    </location>
</feature>
<protein>
    <submittedName>
        <fullName evidence="3">Uncharacterized protein</fullName>
    </submittedName>
</protein>
<evidence type="ECO:0000313" key="3">
    <source>
        <dbReference type="EMBL" id="KDR34825.1"/>
    </source>
</evidence>
<keyword evidence="5" id="KW-1185">Reference proteome</keyword>
<reference evidence="2" key="4">
    <citation type="submission" date="2024-05" db="EMBL/GenBank/DDBJ databases">
        <authorList>
            <person name="Sun Q."/>
            <person name="Zhou Y."/>
        </authorList>
    </citation>
    <scope>NUCLEOTIDE SEQUENCE</scope>
    <source>
        <strain evidence="2">CGMCC 1.11013</strain>
    </source>
</reference>